<protein>
    <submittedName>
        <fullName evidence="1">Uncharacterized protein</fullName>
    </submittedName>
</protein>
<dbReference type="Proteomes" id="UP000230941">
    <property type="component" value="Unassembled WGS sequence"/>
</dbReference>
<dbReference type="AlphaFoldDB" id="A0A2M7YLK9"/>
<proteinExistence type="predicted"/>
<evidence type="ECO:0000313" key="2">
    <source>
        <dbReference type="Proteomes" id="UP000230941"/>
    </source>
</evidence>
<name>A0A2M7YLK9_9BACT</name>
<reference evidence="2" key="1">
    <citation type="submission" date="2017-09" db="EMBL/GenBank/DDBJ databases">
        <title>Depth-based differentiation of microbial function through sediment-hosted aquifers and enrichment of novel symbionts in the deep terrestrial subsurface.</title>
        <authorList>
            <person name="Probst A.J."/>
            <person name="Ladd B."/>
            <person name="Jarett J.K."/>
            <person name="Geller-Mcgrath D.E."/>
            <person name="Sieber C.M.K."/>
            <person name="Emerson J.B."/>
            <person name="Anantharaman K."/>
            <person name="Thomas B.C."/>
            <person name="Malmstrom R."/>
            <person name="Stieglmeier M."/>
            <person name="Klingl A."/>
            <person name="Woyke T."/>
            <person name="Ryan C.M."/>
            <person name="Banfield J.F."/>
        </authorList>
    </citation>
    <scope>NUCLEOTIDE SEQUENCE [LARGE SCALE GENOMIC DNA]</scope>
</reference>
<evidence type="ECO:0000313" key="1">
    <source>
        <dbReference type="EMBL" id="PJA63861.1"/>
    </source>
</evidence>
<feature type="non-terminal residue" evidence="1">
    <location>
        <position position="110"/>
    </location>
</feature>
<gene>
    <name evidence="1" type="ORF">CO160_01680</name>
</gene>
<dbReference type="EMBL" id="PFWG01000044">
    <property type="protein sequence ID" value="PJA63861.1"/>
    <property type="molecule type" value="Genomic_DNA"/>
</dbReference>
<accession>A0A2M7YLK9</accession>
<sequence>MRLEDIHTYLTQEAEVLRLEQEFPELESFLRELTDKHGKLEKLARGLEDIKQAASAEQKSLVSDMLGDIESEINRYYSKLIGHTYYAKLELSLETRRDRNIYWIKARGAE</sequence>
<organism evidence="1 2">
    <name type="scientific">Candidatus Portnoybacteria bacterium CG_4_9_14_3_um_filter_43_11</name>
    <dbReference type="NCBI Taxonomy" id="1974805"/>
    <lineage>
        <taxon>Bacteria</taxon>
        <taxon>Candidatus Portnoyibacteriota</taxon>
    </lineage>
</organism>
<comment type="caution">
    <text evidence="1">The sequence shown here is derived from an EMBL/GenBank/DDBJ whole genome shotgun (WGS) entry which is preliminary data.</text>
</comment>